<name>A0ACD5A5W6_9ACTN</name>
<dbReference type="EMBL" id="CP146022">
    <property type="protein sequence ID" value="WWQ62485.1"/>
    <property type="molecule type" value="Genomic_DNA"/>
</dbReference>
<accession>A0ACD5A5W6</accession>
<dbReference type="Proteomes" id="UP001432251">
    <property type="component" value="Chromosome"/>
</dbReference>
<evidence type="ECO:0000313" key="1">
    <source>
        <dbReference type="EMBL" id="WWQ62485.1"/>
    </source>
</evidence>
<sequence length="325" mass="33443">MARAVFVRYLARRLARVVLVVWAAYTLSFAVLYLLPSDPVETMLAGESGADAAAVDPAQVAALRHRLGFDRSAAEQYVSSLGRALHGDLGLSVRSGASVGRTLWEALPPTLAVAALALPLAATVAICLAVGGSWPRSAPLRRLAGSLPALGAGLPSFWIGLLLMQWISFRWGLLPATGGQGLEGALLPAVTLALPVGCVLAQVLGRGMRHALAQPYADAARARGVGRARLHLAHALRNASVPVLALLGVISGQLLSGAVLVETVFARDGLGRVAVEAVTDQDLPLVQGVVVLTAAFTATASLLVDLVVPLLDPRAAAAGTGVKQG</sequence>
<evidence type="ECO:0000313" key="2">
    <source>
        <dbReference type="Proteomes" id="UP001432251"/>
    </source>
</evidence>
<keyword evidence="2" id="KW-1185">Reference proteome</keyword>
<organism evidence="1 2">
    <name type="scientific">Streptomyces citrinus</name>
    <dbReference type="NCBI Taxonomy" id="3118173"/>
    <lineage>
        <taxon>Bacteria</taxon>
        <taxon>Bacillati</taxon>
        <taxon>Actinomycetota</taxon>
        <taxon>Actinomycetes</taxon>
        <taxon>Kitasatosporales</taxon>
        <taxon>Streptomycetaceae</taxon>
        <taxon>Streptomyces</taxon>
    </lineage>
</organism>
<reference evidence="1" key="1">
    <citation type="journal article" date="2025" name="Int. J. Syst. Evol. Microbiol.">
        <title>Streptomyces citrinus sp. nov., with yellow diffusible pigment.</title>
        <authorList>
            <person name="He Y."/>
            <person name="Yang E."/>
            <person name="Xu J."/>
            <person name="Sun Y."/>
            <person name="Sun L."/>
        </authorList>
    </citation>
    <scope>NUCLEOTIDE SEQUENCE</scope>
    <source>
        <strain evidence="1">Q6</strain>
    </source>
</reference>
<gene>
    <name evidence="1" type="ORF">V2W30_03285</name>
</gene>
<protein>
    <submittedName>
        <fullName evidence="1">ABC transporter permease</fullName>
    </submittedName>
</protein>
<proteinExistence type="predicted"/>